<dbReference type="RefSeq" id="WP_155038323.1">
    <property type="nucleotide sequence ID" value="NZ_JBHGCD010000001.1"/>
</dbReference>
<feature type="transmembrane region" description="Helical" evidence="8">
    <location>
        <begin position="101"/>
        <end position="118"/>
    </location>
</feature>
<feature type="transmembrane region" description="Helical" evidence="8">
    <location>
        <begin position="31"/>
        <end position="52"/>
    </location>
</feature>
<feature type="transmembrane region" description="Helical" evidence="8">
    <location>
        <begin position="247"/>
        <end position="265"/>
    </location>
</feature>
<feature type="transmembrane region" description="Helical" evidence="8">
    <location>
        <begin position="213"/>
        <end position="235"/>
    </location>
</feature>
<evidence type="ECO:0000256" key="1">
    <source>
        <dbReference type="ARBA" id="ARBA00004651"/>
    </source>
</evidence>
<evidence type="ECO:0000259" key="9">
    <source>
        <dbReference type="Pfam" id="PF00892"/>
    </source>
</evidence>
<evidence type="ECO:0000313" key="11">
    <source>
        <dbReference type="Proteomes" id="UP000449846"/>
    </source>
</evidence>
<dbReference type="EMBL" id="WMIG01000001">
    <property type="protein sequence ID" value="MTH58446.1"/>
    <property type="molecule type" value="Genomic_DNA"/>
</dbReference>
<keyword evidence="5 8" id="KW-0812">Transmembrane</keyword>
<dbReference type="InterPro" id="IPR004626">
    <property type="entry name" value="RarD"/>
</dbReference>
<keyword evidence="11" id="KW-1185">Reference proteome</keyword>
<comment type="subcellular location">
    <subcellularLocation>
        <location evidence="1">Cell membrane</location>
        <topology evidence="1">Multi-pass membrane protein</topology>
    </subcellularLocation>
</comment>
<comment type="similarity">
    <text evidence="2">Belongs to the EamA transporter family.</text>
</comment>
<dbReference type="GO" id="GO:0005886">
    <property type="term" value="C:plasma membrane"/>
    <property type="evidence" value="ECO:0007669"/>
    <property type="project" value="UniProtKB-SubCell"/>
</dbReference>
<name>A0A844HFQ1_9RHOB</name>
<dbReference type="SUPFAM" id="SSF103481">
    <property type="entry name" value="Multidrug resistance efflux transporter EmrE"/>
    <property type="match status" value="2"/>
</dbReference>
<dbReference type="Proteomes" id="UP000449846">
    <property type="component" value="Unassembled WGS sequence"/>
</dbReference>
<evidence type="ECO:0000256" key="7">
    <source>
        <dbReference type="ARBA" id="ARBA00023136"/>
    </source>
</evidence>
<evidence type="ECO:0000313" key="10">
    <source>
        <dbReference type="EMBL" id="MTH58446.1"/>
    </source>
</evidence>
<evidence type="ECO:0000256" key="4">
    <source>
        <dbReference type="ARBA" id="ARBA00022475"/>
    </source>
</evidence>
<feature type="domain" description="EamA" evidence="9">
    <location>
        <begin position="6"/>
        <end position="141"/>
    </location>
</feature>
<keyword evidence="4" id="KW-1003">Cell membrane</keyword>
<feature type="transmembrane region" description="Helical" evidence="8">
    <location>
        <begin position="73"/>
        <end position="95"/>
    </location>
</feature>
<accession>A0A844HFQ1</accession>
<dbReference type="Pfam" id="PF00892">
    <property type="entry name" value="EamA"/>
    <property type="match status" value="1"/>
</dbReference>
<feature type="transmembrane region" description="Helical" evidence="8">
    <location>
        <begin position="171"/>
        <end position="193"/>
    </location>
</feature>
<evidence type="ECO:0000256" key="5">
    <source>
        <dbReference type="ARBA" id="ARBA00022692"/>
    </source>
</evidence>
<feature type="transmembrane region" description="Helical" evidence="8">
    <location>
        <begin position="123"/>
        <end position="140"/>
    </location>
</feature>
<dbReference type="AlphaFoldDB" id="A0A844HFQ1"/>
<dbReference type="OrthoDB" id="369870at2"/>
<gene>
    <name evidence="10" type="primary">rarD</name>
    <name evidence="10" type="ORF">GL300_04385</name>
</gene>
<protein>
    <submittedName>
        <fullName evidence="10">EamA family transporter RarD</fullName>
    </submittedName>
</protein>
<dbReference type="InterPro" id="IPR000620">
    <property type="entry name" value="EamA_dom"/>
</dbReference>
<keyword evidence="6 8" id="KW-1133">Transmembrane helix</keyword>
<sequence>MSEWGKGFWAMIGVCLTWGLSPLFYHQLADVAVIEVLAHRTLWSLVLFLGILGWQGRLGEFRRTLFGPFLPRLAFAATVISINWGIFIWAVQAGYVVESSLGYYIFPLIAVVMGLVFFGEKLLAAQGVAVLIAALAVILLTWGLGVAPWISLSLAISFALYGVVKKSLPVGPVLSVACEVAILAPLALGWLLAQKAGIMPAALAHPVSFGTDMQMSLLLAASGVITAVPLVMFSYASRRVEMSTLGLMLYLNPTLQFLCAVLVFGENFTRWHMIAFAMIWLALAIYSASALIGQRAEARRNA</sequence>
<evidence type="ECO:0000256" key="2">
    <source>
        <dbReference type="ARBA" id="ARBA00007362"/>
    </source>
</evidence>
<keyword evidence="3" id="KW-0813">Transport</keyword>
<evidence type="ECO:0000256" key="3">
    <source>
        <dbReference type="ARBA" id="ARBA00022448"/>
    </source>
</evidence>
<organism evidence="10 11">
    <name type="scientific">Paracoccus litorisediminis</name>
    <dbReference type="NCBI Taxonomy" id="2006130"/>
    <lineage>
        <taxon>Bacteria</taxon>
        <taxon>Pseudomonadati</taxon>
        <taxon>Pseudomonadota</taxon>
        <taxon>Alphaproteobacteria</taxon>
        <taxon>Rhodobacterales</taxon>
        <taxon>Paracoccaceae</taxon>
        <taxon>Paracoccus</taxon>
    </lineage>
</organism>
<feature type="transmembrane region" description="Helical" evidence="8">
    <location>
        <begin position="146"/>
        <end position="164"/>
    </location>
</feature>
<feature type="transmembrane region" description="Helical" evidence="8">
    <location>
        <begin position="271"/>
        <end position="292"/>
    </location>
</feature>
<evidence type="ECO:0000256" key="8">
    <source>
        <dbReference type="SAM" id="Phobius"/>
    </source>
</evidence>
<reference evidence="10 11" key="1">
    <citation type="submission" date="2019-11" db="EMBL/GenBank/DDBJ databases">
        <authorList>
            <person name="Dong K."/>
        </authorList>
    </citation>
    <scope>NUCLEOTIDE SEQUENCE [LARGE SCALE GENOMIC DNA]</scope>
    <source>
        <strain evidence="10 11">NBRC 112902</strain>
    </source>
</reference>
<comment type="caution">
    <text evidence="10">The sequence shown here is derived from an EMBL/GenBank/DDBJ whole genome shotgun (WGS) entry which is preliminary data.</text>
</comment>
<evidence type="ECO:0000256" key="6">
    <source>
        <dbReference type="ARBA" id="ARBA00022989"/>
    </source>
</evidence>
<dbReference type="InterPro" id="IPR037185">
    <property type="entry name" value="EmrE-like"/>
</dbReference>
<proteinExistence type="inferred from homology"/>
<feature type="transmembrane region" description="Helical" evidence="8">
    <location>
        <begin position="7"/>
        <end position="25"/>
    </location>
</feature>
<keyword evidence="7 8" id="KW-0472">Membrane</keyword>
<dbReference type="NCBIfam" id="TIGR00688">
    <property type="entry name" value="rarD"/>
    <property type="match status" value="1"/>
</dbReference>